<keyword evidence="2 7" id="KW-0285">Flavoprotein</keyword>
<evidence type="ECO:0000256" key="4">
    <source>
        <dbReference type="ARBA" id="ARBA00023002"/>
    </source>
</evidence>
<dbReference type="AlphaFoldDB" id="A0A1L8CVX0"/>
<evidence type="ECO:0000256" key="3">
    <source>
        <dbReference type="ARBA" id="ARBA00022827"/>
    </source>
</evidence>
<dbReference type="InterPro" id="IPR036188">
    <property type="entry name" value="FAD/NAD-bd_sf"/>
</dbReference>
<gene>
    <name evidence="10" type="ORF">cpu_15090</name>
</gene>
<dbReference type="Proteomes" id="UP000187485">
    <property type="component" value="Unassembled WGS sequence"/>
</dbReference>
<evidence type="ECO:0000256" key="7">
    <source>
        <dbReference type="RuleBase" id="RU003880"/>
    </source>
</evidence>
<keyword evidence="5" id="KW-1015">Disulfide bond</keyword>
<feature type="domain" description="FAD/NAD(P)-binding" evidence="9">
    <location>
        <begin position="5"/>
        <end position="290"/>
    </location>
</feature>
<dbReference type="SUPFAM" id="SSF51905">
    <property type="entry name" value="FAD/NAD(P)-binding domain"/>
    <property type="match status" value="1"/>
</dbReference>
<evidence type="ECO:0000313" key="11">
    <source>
        <dbReference type="Proteomes" id="UP000187485"/>
    </source>
</evidence>
<dbReference type="GO" id="GO:0005737">
    <property type="term" value="C:cytoplasm"/>
    <property type="evidence" value="ECO:0007669"/>
    <property type="project" value="InterPro"/>
</dbReference>
<dbReference type="STRING" id="870242.cpu_15090"/>
<dbReference type="RefSeq" id="WP_075859454.1">
    <property type="nucleotide sequence ID" value="NZ_BDJK01000024.1"/>
</dbReference>
<evidence type="ECO:0000256" key="6">
    <source>
        <dbReference type="ARBA" id="ARBA00023284"/>
    </source>
</evidence>
<keyword evidence="4 7" id="KW-0560">Oxidoreductase</keyword>
<comment type="subunit">
    <text evidence="7">Homodimer.</text>
</comment>
<dbReference type="GO" id="GO:0004791">
    <property type="term" value="F:thioredoxin-disulfide reductase (NADPH) activity"/>
    <property type="evidence" value="ECO:0007669"/>
    <property type="project" value="UniProtKB-UniRule"/>
</dbReference>
<dbReference type="EC" id="1.8.1.9" evidence="7"/>
<reference evidence="11" key="1">
    <citation type="submission" date="2016-12" db="EMBL/GenBank/DDBJ databases">
        <title>Draft Genome Sequences od Carboxydothermus pertinax and islandicus, Hydrogenogenic Carboxydotrophic Bacteria.</title>
        <authorList>
            <person name="Fukuyama Y."/>
            <person name="Ohmae K."/>
            <person name="Yoneda Y."/>
            <person name="Yoshida T."/>
            <person name="Sako Y."/>
        </authorList>
    </citation>
    <scope>NUCLEOTIDE SEQUENCE [LARGE SCALE GENOMIC DNA]</scope>
    <source>
        <strain evidence="11">Ug1</strain>
    </source>
</reference>
<comment type="cofactor">
    <cofactor evidence="8">
        <name>FAD</name>
        <dbReference type="ChEBI" id="CHEBI:57692"/>
    </cofactor>
    <text evidence="8">Binds 1 FAD per subunit.</text>
</comment>
<sequence>METRELVIIGGGPAGLAAAIYGARAALNPLILERGVPGGQAATTEWIENYPGFEDGIGGFELMVHMQRQAEKFGAEFKNADVMSIKKENGIFNLATTIGDINAKTIIVATGAEPKELNVPGEKEFRGRGVSYCATCDGNFFRGKTVAVVGGGDSALEEAIYLTKLVEKVYLIHRREGFRAAKVIQERAKANPKIEFVLNTVVEEIAGERKVEKVVVKNVKTGEKSEIPIDGVFIYVGLKPNTAFLEGLLELENGYIKTDDKMATAIPGLFAAGDVRVKDLRQVVTAVADGAQAAVSAEKYLEENK</sequence>
<comment type="catalytic activity">
    <reaction evidence="7">
        <text>[thioredoxin]-dithiol + NADP(+) = [thioredoxin]-disulfide + NADPH + H(+)</text>
        <dbReference type="Rhea" id="RHEA:20345"/>
        <dbReference type="Rhea" id="RHEA-COMP:10698"/>
        <dbReference type="Rhea" id="RHEA-COMP:10700"/>
        <dbReference type="ChEBI" id="CHEBI:15378"/>
        <dbReference type="ChEBI" id="CHEBI:29950"/>
        <dbReference type="ChEBI" id="CHEBI:50058"/>
        <dbReference type="ChEBI" id="CHEBI:57783"/>
        <dbReference type="ChEBI" id="CHEBI:58349"/>
        <dbReference type="EC" id="1.8.1.9"/>
    </reaction>
</comment>
<dbReference type="PRINTS" id="PR00368">
    <property type="entry name" value="FADPNR"/>
</dbReference>
<organism evidence="10 11">
    <name type="scientific">Carboxydothermus pertinax</name>
    <dbReference type="NCBI Taxonomy" id="870242"/>
    <lineage>
        <taxon>Bacteria</taxon>
        <taxon>Bacillati</taxon>
        <taxon>Bacillota</taxon>
        <taxon>Clostridia</taxon>
        <taxon>Thermoanaerobacterales</taxon>
        <taxon>Thermoanaerobacteraceae</taxon>
        <taxon>Carboxydothermus</taxon>
    </lineage>
</organism>
<dbReference type="PANTHER" id="PTHR48105">
    <property type="entry name" value="THIOREDOXIN REDUCTASE 1-RELATED-RELATED"/>
    <property type="match status" value="1"/>
</dbReference>
<dbReference type="NCBIfam" id="TIGR01292">
    <property type="entry name" value="TRX_reduct"/>
    <property type="match status" value="1"/>
</dbReference>
<comment type="caution">
    <text evidence="10">The sequence shown here is derived from an EMBL/GenBank/DDBJ whole genome shotgun (WGS) entry which is preliminary data.</text>
</comment>
<evidence type="ECO:0000256" key="5">
    <source>
        <dbReference type="ARBA" id="ARBA00023157"/>
    </source>
</evidence>
<evidence type="ECO:0000256" key="1">
    <source>
        <dbReference type="ARBA" id="ARBA00009333"/>
    </source>
</evidence>
<dbReference type="InterPro" id="IPR005982">
    <property type="entry name" value="Thioredox_Rdtase"/>
</dbReference>
<accession>A0A1L8CVX0</accession>
<keyword evidence="11" id="KW-1185">Reference proteome</keyword>
<dbReference type="GO" id="GO:0019430">
    <property type="term" value="P:removal of superoxide radicals"/>
    <property type="evidence" value="ECO:0007669"/>
    <property type="project" value="UniProtKB-UniRule"/>
</dbReference>
<proteinExistence type="inferred from homology"/>
<evidence type="ECO:0000256" key="2">
    <source>
        <dbReference type="ARBA" id="ARBA00022630"/>
    </source>
</evidence>
<dbReference type="InterPro" id="IPR008255">
    <property type="entry name" value="Pyr_nucl-diS_OxRdtase_2_AS"/>
</dbReference>
<dbReference type="PRINTS" id="PR00469">
    <property type="entry name" value="PNDRDTASEII"/>
</dbReference>
<name>A0A1L8CVX0_9THEO</name>
<dbReference type="InterPro" id="IPR050097">
    <property type="entry name" value="Ferredoxin-NADP_redctase_2"/>
</dbReference>
<dbReference type="OrthoDB" id="9806179at2"/>
<keyword evidence="6 7" id="KW-0676">Redox-active center</keyword>
<dbReference type="Pfam" id="PF07992">
    <property type="entry name" value="Pyr_redox_2"/>
    <property type="match status" value="1"/>
</dbReference>
<protein>
    <recommendedName>
        <fullName evidence="7">Thioredoxin reductase</fullName>
        <ecNumber evidence="7">1.8.1.9</ecNumber>
    </recommendedName>
</protein>
<evidence type="ECO:0000256" key="8">
    <source>
        <dbReference type="RuleBase" id="RU003881"/>
    </source>
</evidence>
<dbReference type="Gene3D" id="3.50.50.60">
    <property type="entry name" value="FAD/NAD(P)-binding domain"/>
    <property type="match status" value="2"/>
</dbReference>
<dbReference type="InterPro" id="IPR023753">
    <property type="entry name" value="FAD/NAD-binding_dom"/>
</dbReference>
<keyword evidence="8" id="KW-0521">NADP</keyword>
<keyword evidence="3 7" id="KW-0274">FAD</keyword>
<dbReference type="EMBL" id="BDJK01000024">
    <property type="protein sequence ID" value="GAV22999.1"/>
    <property type="molecule type" value="Genomic_DNA"/>
</dbReference>
<evidence type="ECO:0000259" key="9">
    <source>
        <dbReference type="Pfam" id="PF07992"/>
    </source>
</evidence>
<evidence type="ECO:0000313" key="10">
    <source>
        <dbReference type="EMBL" id="GAV22999.1"/>
    </source>
</evidence>
<comment type="similarity">
    <text evidence="1 7">Belongs to the class-II pyridine nucleotide-disulfide oxidoreductase family.</text>
</comment>
<dbReference type="PROSITE" id="PS00573">
    <property type="entry name" value="PYRIDINE_REDOX_2"/>
    <property type="match status" value="1"/>
</dbReference>